<reference evidence="2" key="1">
    <citation type="journal article" date="2008" name="Nature">
        <title>The amphioxus genome and the evolution of the chordate karyotype.</title>
        <authorList>
            <consortium name="US DOE Joint Genome Institute (JGI-PGF)"/>
            <person name="Putnam N.H."/>
            <person name="Butts T."/>
            <person name="Ferrier D.E.K."/>
            <person name="Furlong R.F."/>
            <person name="Hellsten U."/>
            <person name="Kawashima T."/>
            <person name="Robinson-Rechavi M."/>
            <person name="Shoguchi E."/>
            <person name="Terry A."/>
            <person name="Yu J.-K."/>
            <person name="Benito-Gutierrez E.L."/>
            <person name="Dubchak I."/>
            <person name="Garcia-Fernandez J."/>
            <person name="Gibson-Brown J.J."/>
            <person name="Grigoriev I.V."/>
            <person name="Horton A.C."/>
            <person name="de Jong P.J."/>
            <person name="Jurka J."/>
            <person name="Kapitonov V.V."/>
            <person name="Kohara Y."/>
            <person name="Kuroki Y."/>
            <person name="Lindquist E."/>
            <person name="Lucas S."/>
            <person name="Osoegawa K."/>
            <person name="Pennacchio L.A."/>
            <person name="Salamov A.A."/>
            <person name="Satou Y."/>
            <person name="Sauka-Spengler T."/>
            <person name="Schmutz J."/>
            <person name="Shin-I T."/>
            <person name="Toyoda A."/>
            <person name="Bronner-Fraser M."/>
            <person name="Fujiyama A."/>
            <person name="Holland L.Z."/>
            <person name="Holland P.W.H."/>
            <person name="Satoh N."/>
            <person name="Rokhsar D.S."/>
        </authorList>
    </citation>
    <scope>NUCLEOTIDE SEQUENCE [LARGE SCALE GENOMIC DNA]</scope>
    <source>
        <strain evidence="2">S238N-H82</strain>
        <tissue evidence="2">Testes</tissue>
    </source>
</reference>
<feature type="compositionally biased region" description="Basic residues" evidence="1">
    <location>
        <begin position="1"/>
        <end position="16"/>
    </location>
</feature>
<name>C3Y7V4_BRAFL</name>
<feature type="region of interest" description="Disordered" evidence="1">
    <location>
        <begin position="1"/>
        <end position="24"/>
    </location>
</feature>
<feature type="region of interest" description="Disordered" evidence="1">
    <location>
        <begin position="537"/>
        <end position="603"/>
    </location>
</feature>
<gene>
    <name evidence="2" type="ORF">BRAFLDRAFT_119740</name>
</gene>
<dbReference type="STRING" id="7739.C3Y7V4"/>
<organism>
    <name type="scientific">Branchiostoma floridae</name>
    <name type="common">Florida lancelet</name>
    <name type="synonym">Amphioxus</name>
    <dbReference type="NCBI Taxonomy" id="7739"/>
    <lineage>
        <taxon>Eukaryota</taxon>
        <taxon>Metazoa</taxon>
        <taxon>Chordata</taxon>
        <taxon>Cephalochordata</taxon>
        <taxon>Leptocardii</taxon>
        <taxon>Amphioxiformes</taxon>
        <taxon>Branchiostomatidae</taxon>
        <taxon>Branchiostoma</taxon>
    </lineage>
</organism>
<accession>C3Y7V4</accession>
<sequence>MPVARPHRPAPRHARRPSASTWCERSGARSPLSAWGGDTGCSPGQGYDVIVALRTTEGIIATYGQKETSIPQTMLPIPSALARCRRLLAPRHARRPSASTWCERSGAWSPLSAWGGDTGCSPGQGYDVIVALRTTEGIIATYGQKETSIPQTMLPIPSALARSMAGDTWRAHMASPLLRALKRTSPHCNALSGGLLLLFFIYQAGAVGFWHQDMPVARPHRPAPRHARRPSASTWCERSGARSPLSAWGGDTGCSPGQGYDVIVALRTTEGIIATYGQKETSIPQTMLPIPSALARCMAGDTWLSHMASPLLRALKRTSPHCNALSGVLKGYDVIVALRTTEGIIATYGQKETSIPQTMLPIPSALARCRRLLAPRHARRPSASTWCERSGAWSPLSAWGGDTGCSPGQGYDVIVALRTTEVLTRQPQSERLILFYSNTGGSFWVAAFERPDPVLTPSAARYHAARLARGPRPPAARANAARAMMPDPPLCHVADRPRPDVPPRRPFSQPACYRRTGRLQTQLSDVFPCRSLTQPAARPHLPSCRLRSSSLKPDKTPSRSRPQPATCQRCPADHAAVCPTRPRSFAPRTRRRHLDHNWPVTQQ</sequence>
<dbReference type="AlphaFoldDB" id="C3Y7V4"/>
<dbReference type="EMBL" id="GG666490">
    <property type="protein sequence ID" value="EEN63609.1"/>
    <property type="molecule type" value="Genomic_DNA"/>
</dbReference>
<dbReference type="InParanoid" id="C3Y7V4"/>
<proteinExistence type="predicted"/>
<evidence type="ECO:0000256" key="1">
    <source>
        <dbReference type="SAM" id="MobiDB-lite"/>
    </source>
</evidence>
<protein>
    <submittedName>
        <fullName evidence="2">Uncharacterized protein</fullName>
    </submittedName>
</protein>
<evidence type="ECO:0000313" key="2">
    <source>
        <dbReference type="EMBL" id="EEN63609.1"/>
    </source>
</evidence>